<evidence type="ECO:0000313" key="3">
    <source>
        <dbReference type="Proteomes" id="UP001596978"/>
    </source>
</evidence>
<feature type="transmembrane region" description="Helical" evidence="1">
    <location>
        <begin position="56"/>
        <end position="74"/>
    </location>
</feature>
<keyword evidence="3" id="KW-1185">Reference proteome</keyword>
<evidence type="ECO:0000256" key="1">
    <source>
        <dbReference type="SAM" id="Phobius"/>
    </source>
</evidence>
<feature type="transmembrane region" description="Helical" evidence="1">
    <location>
        <begin position="7"/>
        <end position="24"/>
    </location>
</feature>
<feature type="transmembrane region" description="Helical" evidence="1">
    <location>
        <begin position="30"/>
        <end position="49"/>
    </location>
</feature>
<comment type="caution">
    <text evidence="2">The sequence shown here is derived from an EMBL/GenBank/DDBJ whole genome shotgun (WGS) entry which is preliminary data.</text>
</comment>
<feature type="transmembrane region" description="Helical" evidence="1">
    <location>
        <begin position="80"/>
        <end position="100"/>
    </location>
</feature>
<feature type="transmembrane region" description="Helical" evidence="1">
    <location>
        <begin position="143"/>
        <end position="163"/>
    </location>
</feature>
<name>A0ABW3CZ26_9FLAO</name>
<feature type="transmembrane region" description="Helical" evidence="1">
    <location>
        <begin position="112"/>
        <end position="131"/>
    </location>
</feature>
<dbReference type="Proteomes" id="UP001596978">
    <property type="component" value="Unassembled WGS sequence"/>
</dbReference>
<dbReference type="EMBL" id="JBHTJH010000004">
    <property type="protein sequence ID" value="MFD0861873.1"/>
    <property type="molecule type" value="Genomic_DNA"/>
</dbReference>
<evidence type="ECO:0000313" key="2">
    <source>
        <dbReference type="EMBL" id="MFD0861873.1"/>
    </source>
</evidence>
<organism evidence="2 3">
    <name type="scientific">Sungkyunkwania multivorans</name>
    <dbReference type="NCBI Taxonomy" id="1173618"/>
    <lineage>
        <taxon>Bacteria</taxon>
        <taxon>Pseudomonadati</taxon>
        <taxon>Bacteroidota</taxon>
        <taxon>Flavobacteriia</taxon>
        <taxon>Flavobacteriales</taxon>
        <taxon>Flavobacteriaceae</taxon>
        <taxon>Sungkyunkwania</taxon>
    </lineage>
</organism>
<reference evidence="3" key="1">
    <citation type="journal article" date="2019" name="Int. J. Syst. Evol. Microbiol.">
        <title>The Global Catalogue of Microorganisms (GCM) 10K type strain sequencing project: providing services to taxonomists for standard genome sequencing and annotation.</title>
        <authorList>
            <consortium name="The Broad Institute Genomics Platform"/>
            <consortium name="The Broad Institute Genome Sequencing Center for Infectious Disease"/>
            <person name="Wu L."/>
            <person name="Ma J."/>
        </authorList>
    </citation>
    <scope>NUCLEOTIDE SEQUENCE [LARGE SCALE GENOMIC DNA]</scope>
    <source>
        <strain evidence="3">CCUG 62952</strain>
    </source>
</reference>
<evidence type="ECO:0008006" key="4">
    <source>
        <dbReference type="Google" id="ProtNLM"/>
    </source>
</evidence>
<protein>
    <recommendedName>
        <fullName evidence="4">YhhN-like protein</fullName>
    </recommendedName>
</protein>
<gene>
    <name evidence="2" type="ORF">ACFQ1M_06615</name>
</gene>
<keyword evidence="1" id="KW-0472">Membrane</keyword>
<proteinExistence type="predicted"/>
<sequence length="221" mass="25908">MDVKPVSYLLLFIFGTFFLVVYTITRDDYFYTFSKPLFIGVILCFYLVTSYRQIDLWFIFSLLFLGYAGAALLYDNANAHFQTIVATSLGYLIFLRFAWLELRKIPRHRFKYRDLPIVLLLITLLFYIVYSNSVGSLGDLSKVAFIHGCVVITFSSLAFFNFLTIPTKRAMWLMFVAIAFILGDVFFLIYEFQSDILFIRQVNYIARITSHIFMLRFIMAK</sequence>
<keyword evidence="1" id="KW-1133">Transmembrane helix</keyword>
<dbReference type="RefSeq" id="WP_386405713.1">
    <property type="nucleotide sequence ID" value="NZ_JBHTJH010000004.1"/>
</dbReference>
<accession>A0ABW3CZ26</accession>
<keyword evidence="1" id="KW-0812">Transmembrane</keyword>
<feature type="transmembrane region" description="Helical" evidence="1">
    <location>
        <begin position="170"/>
        <end position="190"/>
    </location>
</feature>